<organism evidence="15 16">
    <name type="scientific">Mauremys mutica</name>
    <name type="common">yellowpond turtle</name>
    <dbReference type="NCBI Taxonomy" id="74926"/>
    <lineage>
        <taxon>Eukaryota</taxon>
        <taxon>Metazoa</taxon>
        <taxon>Chordata</taxon>
        <taxon>Craniata</taxon>
        <taxon>Vertebrata</taxon>
        <taxon>Euteleostomi</taxon>
        <taxon>Archelosauria</taxon>
        <taxon>Testudinata</taxon>
        <taxon>Testudines</taxon>
        <taxon>Cryptodira</taxon>
        <taxon>Durocryptodira</taxon>
        <taxon>Testudinoidea</taxon>
        <taxon>Geoemydidae</taxon>
        <taxon>Geoemydinae</taxon>
        <taxon>Mauremys</taxon>
    </lineage>
</organism>
<evidence type="ECO:0000256" key="14">
    <source>
        <dbReference type="SAM" id="Phobius"/>
    </source>
</evidence>
<dbReference type="PANTHER" id="PTHR10418:SF2">
    <property type="entry name" value="SECURIN"/>
    <property type="match status" value="1"/>
</dbReference>
<evidence type="ECO:0000256" key="11">
    <source>
        <dbReference type="ARBA" id="ARBA00023242"/>
    </source>
</evidence>
<evidence type="ECO:0000313" key="15">
    <source>
        <dbReference type="EMBL" id="KAH1166277.1"/>
    </source>
</evidence>
<feature type="transmembrane region" description="Helical" evidence="14">
    <location>
        <begin position="12"/>
        <end position="32"/>
    </location>
</feature>
<dbReference type="GO" id="GO:0045143">
    <property type="term" value="P:homologous chromosome segregation"/>
    <property type="evidence" value="ECO:0007669"/>
    <property type="project" value="TreeGrafter"/>
</dbReference>
<dbReference type="PANTHER" id="PTHR10418">
    <property type="entry name" value="SECURIN-3"/>
    <property type="match status" value="1"/>
</dbReference>
<evidence type="ECO:0000256" key="8">
    <source>
        <dbReference type="ARBA" id="ARBA00022829"/>
    </source>
</evidence>
<name>A0A9D3WSB0_9SAUR</name>
<keyword evidence="9" id="KW-0832">Ubl conjugation</keyword>
<keyword evidence="16" id="KW-1185">Reference proteome</keyword>
<keyword evidence="14" id="KW-0472">Membrane</keyword>
<dbReference type="AlphaFoldDB" id="A0A9D3WSB0"/>
<evidence type="ECO:0000313" key="16">
    <source>
        <dbReference type="Proteomes" id="UP000827986"/>
    </source>
</evidence>
<evidence type="ECO:0000256" key="10">
    <source>
        <dbReference type="ARBA" id="ARBA00023036"/>
    </source>
</evidence>
<dbReference type="GO" id="GO:0005737">
    <property type="term" value="C:cytoplasm"/>
    <property type="evidence" value="ECO:0007669"/>
    <property type="project" value="UniProtKB-SubCell"/>
</dbReference>
<dbReference type="EMBL" id="JAHDVG010000487">
    <property type="protein sequence ID" value="KAH1166277.1"/>
    <property type="molecule type" value="Genomic_DNA"/>
</dbReference>
<evidence type="ECO:0000256" key="1">
    <source>
        <dbReference type="ARBA" id="ARBA00004123"/>
    </source>
</evidence>
<reference evidence="15" key="1">
    <citation type="submission" date="2021-09" db="EMBL/GenBank/DDBJ databases">
        <title>The genome of Mauremys mutica provides insights into the evolution of semi-aquatic lifestyle.</title>
        <authorList>
            <person name="Gong S."/>
            <person name="Gao Y."/>
        </authorList>
    </citation>
    <scope>NUCLEOTIDE SEQUENCE</scope>
    <source>
        <strain evidence="15">MM-2020</strain>
        <tissue evidence="15">Muscle</tissue>
    </source>
</reference>
<evidence type="ECO:0000256" key="12">
    <source>
        <dbReference type="ARBA" id="ARBA00023306"/>
    </source>
</evidence>
<gene>
    <name evidence="15" type="ORF">KIL84_015449</name>
</gene>
<keyword evidence="4" id="KW-0963">Cytoplasm</keyword>
<keyword evidence="14" id="KW-1133">Transmembrane helix</keyword>
<protein>
    <recommendedName>
        <fullName evidence="13">Securin</fullName>
    </recommendedName>
</protein>
<keyword evidence="8" id="KW-0159">Chromosome partition</keyword>
<keyword evidence="7" id="KW-0498">Mitosis</keyword>
<dbReference type="Proteomes" id="UP000827986">
    <property type="component" value="Unassembled WGS sequence"/>
</dbReference>
<keyword evidence="12" id="KW-0131">Cell cycle</keyword>
<dbReference type="GO" id="GO:0017124">
    <property type="term" value="F:SH3 domain binding"/>
    <property type="evidence" value="ECO:0007669"/>
    <property type="project" value="UniProtKB-KW"/>
</dbReference>
<evidence type="ECO:0000256" key="6">
    <source>
        <dbReference type="ARBA" id="ARBA00022737"/>
    </source>
</evidence>
<dbReference type="InterPro" id="IPR006940">
    <property type="entry name" value="Securin_separation_inhibitor"/>
</dbReference>
<keyword evidence="5" id="KW-0132">Cell division</keyword>
<dbReference type="GO" id="GO:0051276">
    <property type="term" value="P:chromosome organization"/>
    <property type="evidence" value="ECO:0007669"/>
    <property type="project" value="InterPro"/>
</dbReference>
<evidence type="ECO:0000256" key="9">
    <source>
        <dbReference type="ARBA" id="ARBA00022843"/>
    </source>
</evidence>
<proteinExistence type="inferred from homology"/>
<evidence type="ECO:0000256" key="4">
    <source>
        <dbReference type="ARBA" id="ARBA00022490"/>
    </source>
</evidence>
<comment type="similarity">
    <text evidence="3">Belongs to the securin family.</text>
</comment>
<comment type="caution">
    <text evidence="15">The sequence shown here is derived from an EMBL/GenBank/DDBJ whole genome shotgun (WGS) entry which is preliminary data.</text>
</comment>
<evidence type="ECO:0000256" key="3">
    <source>
        <dbReference type="ARBA" id="ARBA00009264"/>
    </source>
</evidence>
<keyword evidence="6" id="KW-0677">Repeat</keyword>
<evidence type="ECO:0000256" key="5">
    <source>
        <dbReference type="ARBA" id="ARBA00022618"/>
    </source>
</evidence>
<accession>A0A9D3WSB0</accession>
<dbReference type="GO" id="GO:0005634">
    <property type="term" value="C:nucleus"/>
    <property type="evidence" value="ECO:0007669"/>
    <property type="project" value="UniProtKB-SubCell"/>
</dbReference>
<dbReference type="Pfam" id="PF04856">
    <property type="entry name" value="Securin"/>
    <property type="match status" value="1"/>
</dbReference>
<keyword evidence="10" id="KW-0729">SH3-binding</keyword>
<dbReference type="GO" id="GO:0051301">
    <property type="term" value="P:cell division"/>
    <property type="evidence" value="ECO:0007669"/>
    <property type="project" value="UniProtKB-KW"/>
</dbReference>
<keyword evidence="11" id="KW-0539">Nucleus</keyword>
<evidence type="ECO:0000256" key="2">
    <source>
        <dbReference type="ARBA" id="ARBA00004496"/>
    </source>
</evidence>
<comment type="subcellular location">
    <subcellularLocation>
        <location evidence="2">Cytoplasm</location>
    </subcellularLocation>
    <subcellularLocation>
        <location evidence="1">Nucleus</location>
    </subcellularLocation>
</comment>
<keyword evidence="14" id="KW-0812">Transmembrane</keyword>
<sequence length="227" mass="25176">MLVFPEDLAVTQQTSVVFGVFFILFFAVISSLKMTTLIFIDKENEGDVGAASKDRLRLSSVSSKVLSERSQTQTPLVGRTVNATPARSQSVRKALGNVNRTLGTTNKKEIQKQKKQTLPAKKITGKTTQVESCNVATEEAYPEIENFFPYNPLDFESFDVPEEHRLSHMSLTGVPLLILDKNIPDRCINMVASPVKLSPISWECELLQSTANFLSTLDEIIDLPPLS</sequence>
<evidence type="ECO:0000256" key="13">
    <source>
        <dbReference type="ARBA" id="ARBA00039185"/>
    </source>
</evidence>
<evidence type="ECO:0000256" key="7">
    <source>
        <dbReference type="ARBA" id="ARBA00022776"/>
    </source>
</evidence>